<dbReference type="GO" id="GO:0012505">
    <property type="term" value="C:endomembrane system"/>
    <property type="evidence" value="ECO:0007669"/>
    <property type="project" value="UniProtKB-SubCell"/>
</dbReference>
<dbReference type="Pfam" id="PF07690">
    <property type="entry name" value="MFS_1"/>
    <property type="match status" value="1"/>
</dbReference>
<gene>
    <name evidence="9" type="ORF">HYDPIDRAFT_176642</name>
</gene>
<dbReference type="SUPFAM" id="SSF103473">
    <property type="entry name" value="MFS general substrate transporter"/>
    <property type="match status" value="1"/>
</dbReference>
<keyword evidence="2" id="KW-0813">Transport</keyword>
<dbReference type="InterPro" id="IPR020846">
    <property type="entry name" value="MFS_dom"/>
</dbReference>
<dbReference type="HOGENOM" id="CLU_000960_22_3_1"/>
<reference evidence="9 10" key="1">
    <citation type="submission" date="2014-04" db="EMBL/GenBank/DDBJ databases">
        <title>Evolutionary Origins and Diversification of the Mycorrhizal Mutualists.</title>
        <authorList>
            <consortium name="DOE Joint Genome Institute"/>
            <consortium name="Mycorrhizal Genomics Consortium"/>
            <person name="Kohler A."/>
            <person name="Kuo A."/>
            <person name="Nagy L.G."/>
            <person name="Floudas D."/>
            <person name="Copeland A."/>
            <person name="Barry K.W."/>
            <person name="Cichocki N."/>
            <person name="Veneault-Fourrey C."/>
            <person name="LaButti K."/>
            <person name="Lindquist E.A."/>
            <person name="Lipzen A."/>
            <person name="Lundell T."/>
            <person name="Morin E."/>
            <person name="Murat C."/>
            <person name="Riley R."/>
            <person name="Ohm R."/>
            <person name="Sun H."/>
            <person name="Tunlid A."/>
            <person name="Henrissat B."/>
            <person name="Grigoriev I.V."/>
            <person name="Hibbett D.S."/>
            <person name="Martin F."/>
        </authorList>
    </citation>
    <scope>NUCLEOTIDE SEQUENCE [LARGE SCALE GENOMIC DNA]</scope>
    <source>
        <strain evidence="9 10">MD-312</strain>
    </source>
</reference>
<protein>
    <recommendedName>
        <fullName evidence="8">Major facilitator superfamily (MFS) profile domain-containing protein</fullName>
    </recommendedName>
</protein>
<dbReference type="GO" id="GO:0005886">
    <property type="term" value="C:plasma membrane"/>
    <property type="evidence" value="ECO:0007669"/>
    <property type="project" value="TreeGrafter"/>
</dbReference>
<dbReference type="OrthoDB" id="3437016at2759"/>
<dbReference type="AlphaFoldDB" id="A0A0C9WDC1"/>
<keyword evidence="4 7" id="KW-1133">Transmembrane helix</keyword>
<feature type="transmembrane region" description="Helical" evidence="7">
    <location>
        <begin position="392"/>
        <end position="411"/>
    </location>
</feature>
<dbReference type="GO" id="GO:0000329">
    <property type="term" value="C:fungal-type vacuole membrane"/>
    <property type="evidence" value="ECO:0007669"/>
    <property type="project" value="TreeGrafter"/>
</dbReference>
<feature type="transmembrane region" description="Helical" evidence="7">
    <location>
        <begin position="101"/>
        <end position="121"/>
    </location>
</feature>
<dbReference type="Proteomes" id="UP000053820">
    <property type="component" value="Unassembled WGS sequence"/>
</dbReference>
<name>A0A0C9WDC1_9AGAM</name>
<sequence>MSTTDAERDPLLPKPVKPGEEHGQGPHEISSSTRYSILAALWTATFLLTLVATLLPSITSEFKQSNQASWLGTSYMLSTCTFTPLYGRLCNILGRRAACQTALLATLIGTFLCGISVNMVHLAVARFLTGVGGGALPLLAMIVTGDMYTIRSRGLTQAFNNIFLGLGLGLGGPVGGILNDLFGWRWAFLSQVPLFGFVIVLISKSLRYVTPGRGQSAKEMLKRIDFGGCIALFFSIGSVLTWLSTKYNDDLAWTDARVIVPLVLAVVSLILFLVIELYVAVEPILAPSLLKQKVPVLVGLNNYFASLCNFSVMYFIPMWFQTVPLDSAAIAGLHLLPDSIAMGTGSLFAGWLMHRTGKYKLINMIFGVLPFCGVISIIFMTEDSGFIQKWFSIVPVGFGNAVIFQTVLIALQAHLSESSMAFGTAFGQLFRGLGQTSGVAISSALFQSRLDAELRKRIHVPGADQIIRDIRHSLSLVASLPPDLQRAARDSYAASLRMVFVLAACSTLVAYLVRLPIPEKAMEKHEAPARPTESETESDATAAVRR</sequence>
<feature type="transmembrane region" description="Helical" evidence="7">
    <location>
        <begin position="328"/>
        <end position="349"/>
    </location>
</feature>
<feature type="compositionally biased region" description="Basic and acidic residues" evidence="6">
    <location>
        <begin position="1"/>
        <end position="25"/>
    </location>
</feature>
<accession>A0A0C9WDC1</accession>
<feature type="transmembrane region" description="Helical" evidence="7">
    <location>
        <begin position="224"/>
        <end position="243"/>
    </location>
</feature>
<evidence type="ECO:0000256" key="4">
    <source>
        <dbReference type="ARBA" id="ARBA00022989"/>
    </source>
</evidence>
<dbReference type="Gene3D" id="1.20.1720.10">
    <property type="entry name" value="Multidrug resistance protein D"/>
    <property type="match status" value="1"/>
</dbReference>
<evidence type="ECO:0000256" key="7">
    <source>
        <dbReference type="SAM" id="Phobius"/>
    </source>
</evidence>
<dbReference type="PANTHER" id="PTHR23501">
    <property type="entry name" value="MAJOR FACILITATOR SUPERFAMILY"/>
    <property type="match status" value="1"/>
</dbReference>
<feature type="transmembrane region" description="Helical" evidence="7">
    <location>
        <begin position="37"/>
        <end position="58"/>
    </location>
</feature>
<dbReference type="Gene3D" id="1.20.1250.20">
    <property type="entry name" value="MFS general substrate transporter like domains"/>
    <property type="match status" value="1"/>
</dbReference>
<feature type="transmembrane region" description="Helical" evidence="7">
    <location>
        <begin position="361"/>
        <end position="380"/>
    </location>
</feature>
<evidence type="ECO:0000256" key="2">
    <source>
        <dbReference type="ARBA" id="ARBA00022448"/>
    </source>
</evidence>
<evidence type="ECO:0000256" key="3">
    <source>
        <dbReference type="ARBA" id="ARBA00022692"/>
    </source>
</evidence>
<dbReference type="PROSITE" id="PS50850">
    <property type="entry name" value="MFS"/>
    <property type="match status" value="1"/>
</dbReference>
<keyword evidence="3 7" id="KW-0812">Transmembrane</keyword>
<feature type="region of interest" description="Disordered" evidence="6">
    <location>
        <begin position="1"/>
        <end position="29"/>
    </location>
</feature>
<evidence type="ECO:0000259" key="8">
    <source>
        <dbReference type="PROSITE" id="PS50850"/>
    </source>
</evidence>
<dbReference type="EMBL" id="KN839856">
    <property type="protein sequence ID" value="KIJ62352.1"/>
    <property type="molecule type" value="Genomic_DNA"/>
</dbReference>
<feature type="transmembrane region" description="Helical" evidence="7">
    <location>
        <begin position="494"/>
        <end position="513"/>
    </location>
</feature>
<dbReference type="InterPro" id="IPR036259">
    <property type="entry name" value="MFS_trans_sf"/>
</dbReference>
<dbReference type="PRINTS" id="PR01036">
    <property type="entry name" value="TCRTETB"/>
</dbReference>
<dbReference type="PANTHER" id="PTHR23501:SF191">
    <property type="entry name" value="VACUOLAR BASIC AMINO ACID TRANSPORTER 4"/>
    <property type="match status" value="1"/>
</dbReference>
<keyword evidence="5 7" id="KW-0472">Membrane</keyword>
<evidence type="ECO:0000256" key="5">
    <source>
        <dbReference type="ARBA" id="ARBA00023136"/>
    </source>
</evidence>
<organism evidence="9 10">
    <name type="scientific">Hydnomerulius pinastri MD-312</name>
    <dbReference type="NCBI Taxonomy" id="994086"/>
    <lineage>
        <taxon>Eukaryota</taxon>
        <taxon>Fungi</taxon>
        <taxon>Dikarya</taxon>
        <taxon>Basidiomycota</taxon>
        <taxon>Agaricomycotina</taxon>
        <taxon>Agaricomycetes</taxon>
        <taxon>Agaricomycetidae</taxon>
        <taxon>Boletales</taxon>
        <taxon>Boletales incertae sedis</taxon>
        <taxon>Leucogyrophana</taxon>
    </lineage>
</organism>
<evidence type="ECO:0000313" key="9">
    <source>
        <dbReference type="EMBL" id="KIJ62352.1"/>
    </source>
</evidence>
<feature type="domain" description="Major facilitator superfamily (MFS) profile" evidence="8">
    <location>
        <begin position="33"/>
        <end position="521"/>
    </location>
</feature>
<feature type="transmembrane region" description="Helical" evidence="7">
    <location>
        <begin position="258"/>
        <end position="281"/>
    </location>
</feature>
<proteinExistence type="predicted"/>
<comment type="subcellular location">
    <subcellularLocation>
        <location evidence="1">Endomembrane system</location>
        <topology evidence="1">Multi-pass membrane protein</topology>
    </subcellularLocation>
</comment>
<feature type="transmembrane region" description="Helical" evidence="7">
    <location>
        <begin position="184"/>
        <end position="203"/>
    </location>
</feature>
<feature type="region of interest" description="Disordered" evidence="6">
    <location>
        <begin position="523"/>
        <end position="546"/>
    </location>
</feature>
<feature type="transmembrane region" description="Helical" evidence="7">
    <location>
        <begin position="158"/>
        <end position="178"/>
    </location>
</feature>
<dbReference type="InterPro" id="IPR011701">
    <property type="entry name" value="MFS"/>
</dbReference>
<dbReference type="GO" id="GO:0015174">
    <property type="term" value="F:basic amino acid transmembrane transporter activity"/>
    <property type="evidence" value="ECO:0007669"/>
    <property type="project" value="TreeGrafter"/>
</dbReference>
<evidence type="ECO:0000256" key="1">
    <source>
        <dbReference type="ARBA" id="ARBA00004127"/>
    </source>
</evidence>
<keyword evidence="10" id="KW-1185">Reference proteome</keyword>
<feature type="transmembrane region" description="Helical" evidence="7">
    <location>
        <begin position="293"/>
        <end position="316"/>
    </location>
</feature>
<feature type="transmembrane region" description="Helical" evidence="7">
    <location>
        <begin position="70"/>
        <end position="89"/>
    </location>
</feature>
<evidence type="ECO:0000256" key="6">
    <source>
        <dbReference type="SAM" id="MobiDB-lite"/>
    </source>
</evidence>
<feature type="transmembrane region" description="Helical" evidence="7">
    <location>
        <begin position="127"/>
        <end position="146"/>
    </location>
</feature>
<evidence type="ECO:0000313" key="10">
    <source>
        <dbReference type="Proteomes" id="UP000053820"/>
    </source>
</evidence>